<reference evidence="2 3" key="1">
    <citation type="journal article" date="2015" name="Genome Biol. Evol.">
        <title>The genome of winter moth (Operophtera brumata) provides a genomic perspective on sexual dimorphism and phenology.</title>
        <authorList>
            <person name="Derks M.F."/>
            <person name="Smit S."/>
            <person name="Salis L."/>
            <person name="Schijlen E."/>
            <person name="Bossers A."/>
            <person name="Mateman C."/>
            <person name="Pijl A.S."/>
            <person name="de Ridder D."/>
            <person name="Groenen M.A."/>
            <person name="Visser M.E."/>
            <person name="Megens H.J."/>
        </authorList>
    </citation>
    <scope>NUCLEOTIDE SEQUENCE [LARGE SCALE GENOMIC DNA]</scope>
    <source>
        <strain evidence="2">WM2013NL</strain>
        <tissue evidence="2">Head and thorax</tissue>
    </source>
</reference>
<dbReference type="AlphaFoldDB" id="A0A0L7LGS7"/>
<evidence type="ECO:0000313" key="2">
    <source>
        <dbReference type="EMBL" id="KOB74743.1"/>
    </source>
</evidence>
<proteinExistence type="predicted"/>
<feature type="compositionally biased region" description="Low complexity" evidence="1">
    <location>
        <begin position="9"/>
        <end position="43"/>
    </location>
</feature>
<comment type="caution">
    <text evidence="2">The sequence shown here is derived from an EMBL/GenBank/DDBJ whole genome shotgun (WGS) entry which is preliminary data.</text>
</comment>
<dbReference type="Proteomes" id="UP000037510">
    <property type="component" value="Unassembled WGS sequence"/>
</dbReference>
<dbReference type="EMBL" id="JTDY01001145">
    <property type="protein sequence ID" value="KOB74743.1"/>
    <property type="molecule type" value="Genomic_DNA"/>
</dbReference>
<name>A0A0L7LGS7_OPEBR</name>
<feature type="compositionally biased region" description="Pro residues" evidence="1">
    <location>
        <begin position="44"/>
        <end position="63"/>
    </location>
</feature>
<sequence length="125" mass="12911">MEGGGRGFQSAPAPTPAAARPPQSPTQPKAPTTPVKPVTTAKPVPVPVVPATQPPKPSQPQQPKPNQGLPTQMDLKPVHPGKPGGSIVTTPGPGNVKQLVTFYDSHGKASVIRPYSYSDAVKKGQ</sequence>
<gene>
    <name evidence="2" type="ORF">OBRU01_08641</name>
</gene>
<organism evidence="2 3">
    <name type="scientific">Operophtera brumata</name>
    <name type="common">Winter moth</name>
    <name type="synonym">Phalaena brumata</name>
    <dbReference type="NCBI Taxonomy" id="104452"/>
    <lineage>
        <taxon>Eukaryota</taxon>
        <taxon>Metazoa</taxon>
        <taxon>Ecdysozoa</taxon>
        <taxon>Arthropoda</taxon>
        <taxon>Hexapoda</taxon>
        <taxon>Insecta</taxon>
        <taxon>Pterygota</taxon>
        <taxon>Neoptera</taxon>
        <taxon>Endopterygota</taxon>
        <taxon>Lepidoptera</taxon>
        <taxon>Glossata</taxon>
        <taxon>Ditrysia</taxon>
        <taxon>Geometroidea</taxon>
        <taxon>Geometridae</taxon>
        <taxon>Larentiinae</taxon>
        <taxon>Operophtera</taxon>
    </lineage>
</organism>
<accession>A0A0L7LGS7</accession>
<evidence type="ECO:0000256" key="1">
    <source>
        <dbReference type="SAM" id="MobiDB-lite"/>
    </source>
</evidence>
<protein>
    <submittedName>
        <fullName evidence="2">Uncharacterized protein</fullName>
    </submittedName>
</protein>
<keyword evidence="3" id="KW-1185">Reference proteome</keyword>
<evidence type="ECO:0000313" key="3">
    <source>
        <dbReference type="Proteomes" id="UP000037510"/>
    </source>
</evidence>
<feature type="region of interest" description="Disordered" evidence="1">
    <location>
        <begin position="1"/>
        <end position="93"/>
    </location>
</feature>